<dbReference type="OrthoDB" id="7344096at2759"/>
<reference evidence="6 7" key="1">
    <citation type="submission" date="2017-12" db="EMBL/GenBank/DDBJ databases">
        <title>Comparative genomics of Botrytis spp.</title>
        <authorList>
            <person name="Valero-Jimenez C.A."/>
            <person name="Tapia P."/>
            <person name="Veloso J."/>
            <person name="Silva-Moreno E."/>
            <person name="Staats M."/>
            <person name="Valdes J.H."/>
            <person name="Van Kan J.A.L."/>
        </authorList>
    </citation>
    <scope>NUCLEOTIDE SEQUENCE [LARGE SCALE GENOMIC DNA]</scope>
    <source>
        <strain evidence="6 7">MUCL11595</strain>
    </source>
</reference>
<protein>
    <recommendedName>
        <fullName evidence="8">IQ domain-containing protein IQM6</fullName>
    </recommendedName>
</protein>
<evidence type="ECO:0000256" key="3">
    <source>
        <dbReference type="ARBA" id="ARBA00022490"/>
    </source>
</evidence>
<feature type="compositionally biased region" description="Basic and acidic residues" evidence="5">
    <location>
        <begin position="247"/>
        <end position="262"/>
    </location>
</feature>
<feature type="region of interest" description="Disordered" evidence="5">
    <location>
        <begin position="716"/>
        <end position="791"/>
    </location>
</feature>
<gene>
    <name evidence="6" type="ORF">BCON_0045g00110</name>
</gene>
<feature type="compositionally biased region" description="Polar residues" evidence="5">
    <location>
        <begin position="268"/>
        <end position="285"/>
    </location>
</feature>
<feature type="region of interest" description="Disordered" evidence="5">
    <location>
        <begin position="671"/>
        <end position="697"/>
    </location>
</feature>
<feature type="compositionally biased region" description="Acidic residues" evidence="5">
    <location>
        <begin position="467"/>
        <end position="479"/>
    </location>
</feature>
<proteinExistence type="predicted"/>
<evidence type="ECO:0000256" key="5">
    <source>
        <dbReference type="SAM" id="MobiDB-lite"/>
    </source>
</evidence>
<feature type="region of interest" description="Disordered" evidence="5">
    <location>
        <begin position="82"/>
        <end position="156"/>
    </location>
</feature>
<dbReference type="Proteomes" id="UP000297527">
    <property type="component" value="Unassembled WGS sequence"/>
</dbReference>
<comment type="subcellular location">
    <subcellularLocation>
        <location evidence="2">Cytoplasm</location>
    </subcellularLocation>
    <subcellularLocation>
        <location evidence="1">Nucleus</location>
    </subcellularLocation>
</comment>
<evidence type="ECO:0000313" key="7">
    <source>
        <dbReference type="Proteomes" id="UP000297527"/>
    </source>
</evidence>
<dbReference type="InterPro" id="IPR044159">
    <property type="entry name" value="IQM"/>
</dbReference>
<dbReference type="GO" id="GO:0005634">
    <property type="term" value="C:nucleus"/>
    <property type="evidence" value="ECO:0007669"/>
    <property type="project" value="UniProtKB-SubCell"/>
</dbReference>
<evidence type="ECO:0000256" key="1">
    <source>
        <dbReference type="ARBA" id="ARBA00004123"/>
    </source>
</evidence>
<feature type="region of interest" description="Disordered" evidence="5">
    <location>
        <begin position="453"/>
        <end position="522"/>
    </location>
</feature>
<evidence type="ECO:0008006" key="8">
    <source>
        <dbReference type="Google" id="ProtNLM"/>
    </source>
</evidence>
<feature type="region of interest" description="Disordered" evidence="5">
    <location>
        <begin position="243"/>
        <end position="332"/>
    </location>
</feature>
<dbReference type="AlphaFoldDB" id="A0A4Z1IJH1"/>
<evidence type="ECO:0000313" key="6">
    <source>
        <dbReference type="EMBL" id="TGO59350.1"/>
    </source>
</evidence>
<evidence type="ECO:0000256" key="2">
    <source>
        <dbReference type="ARBA" id="ARBA00004496"/>
    </source>
</evidence>
<feature type="compositionally biased region" description="Basic and acidic residues" evidence="5">
    <location>
        <begin position="749"/>
        <end position="771"/>
    </location>
</feature>
<sequence>MTPPLVAASYPDYDVSLNKITSRRSLGSVREDIPTANVNVNAHGGNYKPYEEVNGINGINGITGNTSHEKCDSKIKFEDTPNSEFTFPSRSATTTTTTTASVSANTNPTTINTINTINTNHNRSNPQLSHDRSNSRHSHHPSRLSISSKASSKSHQEYINSLAMPPPEVIQEINHVQEEKEVEGIARRLSENLNLSENERRKAAELIQRNYRGHRERRILEGKRLDVGTRWVEAVKEARYRNLTTPRARDSGERERGSRSFDVEGEPSISTEGMGSSMATTQNRTSHARENWKKIGMIARRAGGDEESDEESDEDSGDLNEEERAAKRKRRMEEKAARQKAAKIMDLQYFLEMVDLKHRYGSNLRTYHGEWKKANTNENFFYWLDYGEGRFIDCQGCPRERLDREQVRYLSKEERLDYLVKIDGDGRLRWAKNGERIDTTTEWRDSIKGIVRNDDDTPVFTPLSGEADNEGESDSESSSDDTSHHHHSHPHIRTQSQTQEQKLEAEQEESRASKYASPEYDNAQGMKKISHISASTIFNKLLRGSVKKNTWIFVADTSFRLYVGIKQSGAFQHSSFLHGSRISAAGLIKIKDGRLTKLSPLSGHYRPPVSNFRAFVKNLKGEGCDMRRVSISRSYAVLVGLEAYVKTRKRAKKVVGKVVRRRDKMLDKEEVRRREEDAMDKSESAEKERKFLEEEERRKREERRFLDRVVGGRLRGLSLGSRDGGNATSSAGMEAQRTHTRNASIGVVESDKIPAVDKGKGKETEREKEAEIYVPGQGPENAIPPQGIREE</sequence>
<evidence type="ECO:0000256" key="4">
    <source>
        <dbReference type="ARBA" id="ARBA00023242"/>
    </source>
</evidence>
<keyword evidence="3" id="KW-0963">Cytoplasm</keyword>
<comment type="caution">
    <text evidence="6">The sequence shown here is derived from an EMBL/GenBank/DDBJ whole genome shotgun (WGS) entry which is preliminary data.</text>
</comment>
<keyword evidence="7" id="KW-1185">Reference proteome</keyword>
<feature type="compositionally biased region" description="Low complexity" evidence="5">
    <location>
        <begin position="85"/>
        <end position="120"/>
    </location>
</feature>
<organism evidence="6 7">
    <name type="scientific">Botryotinia convoluta</name>
    <dbReference type="NCBI Taxonomy" id="54673"/>
    <lineage>
        <taxon>Eukaryota</taxon>
        <taxon>Fungi</taxon>
        <taxon>Dikarya</taxon>
        <taxon>Ascomycota</taxon>
        <taxon>Pezizomycotina</taxon>
        <taxon>Leotiomycetes</taxon>
        <taxon>Helotiales</taxon>
        <taxon>Sclerotiniaceae</taxon>
        <taxon>Botryotinia</taxon>
    </lineage>
</organism>
<feature type="compositionally biased region" description="Low complexity" evidence="5">
    <location>
        <begin position="716"/>
        <end position="725"/>
    </location>
</feature>
<feature type="compositionally biased region" description="Low complexity" evidence="5">
    <location>
        <begin position="143"/>
        <end position="153"/>
    </location>
</feature>
<dbReference type="PROSITE" id="PS50096">
    <property type="entry name" value="IQ"/>
    <property type="match status" value="1"/>
</dbReference>
<dbReference type="PANTHER" id="PTHR31250">
    <property type="entry name" value="IQ DOMAIN-CONTAINING PROTEIN IQM3"/>
    <property type="match status" value="1"/>
</dbReference>
<dbReference type="PANTHER" id="PTHR31250:SF27">
    <property type="entry name" value="IQ DOMAIN-CONTAINING PROTEIN IQM5"/>
    <property type="match status" value="1"/>
</dbReference>
<keyword evidence="4" id="KW-0539">Nucleus</keyword>
<dbReference type="EMBL" id="PQXN01000045">
    <property type="protein sequence ID" value="TGO59350.1"/>
    <property type="molecule type" value="Genomic_DNA"/>
</dbReference>
<feature type="compositionally biased region" description="Basic and acidic residues" evidence="5">
    <location>
        <begin position="501"/>
        <end position="512"/>
    </location>
</feature>
<accession>A0A4Z1IJH1</accession>
<name>A0A4Z1IJH1_9HELO</name>
<feature type="compositionally biased region" description="Acidic residues" evidence="5">
    <location>
        <begin position="305"/>
        <end position="321"/>
    </location>
</feature>
<dbReference type="GO" id="GO:0005737">
    <property type="term" value="C:cytoplasm"/>
    <property type="evidence" value="ECO:0007669"/>
    <property type="project" value="UniProtKB-SubCell"/>
</dbReference>